<dbReference type="SUPFAM" id="SSF52980">
    <property type="entry name" value="Restriction endonuclease-like"/>
    <property type="match status" value="1"/>
</dbReference>
<dbReference type="PIRSF" id="PIRSF011484">
    <property type="entry name" value="YaeQ"/>
    <property type="match status" value="1"/>
</dbReference>
<dbReference type="Pfam" id="PF07152">
    <property type="entry name" value="YaeQ"/>
    <property type="match status" value="1"/>
</dbReference>
<sequence>MALKATIYKATVNIADMDRHFYHDAALTLAQHPSETEQRMMLRLLAWICHADERLTFTKGLSADDEPELWQRNDHNGLELWIELGLPDEKRLKKACNQSPHVVLYAYGERAAQVWWQSMQSKTAAYRNLSIRFLNDEQLARLAALANRNMTLQATLQDGTIWLSDAQSSLEIQFAEWQRAGE</sequence>
<proteinExistence type="predicted"/>
<dbReference type="InterPro" id="IPR011335">
    <property type="entry name" value="Restrct_endonuc-II-like"/>
</dbReference>
<dbReference type="Gene3D" id="3.10.640.10">
    <property type="entry name" value="Restriction endonuclease-like alpha-beta roll domain"/>
    <property type="match status" value="1"/>
</dbReference>
<dbReference type="Proteomes" id="UP000430368">
    <property type="component" value="Chromosome"/>
</dbReference>
<reference evidence="1 2" key="1">
    <citation type="submission" date="2019-07" db="EMBL/GenBank/DDBJ databases">
        <title>Serratia dokdonensis sp. nov., an elicitor of systemic resistance in Nicotiana Tabacum.</title>
        <authorList>
            <person name="Son J.-S."/>
            <person name="Hwang Y.-J."/>
            <person name="Lee S.-Y."/>
            <person name="Ghim S.-Y."/>
        </authorList>
    </citation>
    <scope>NUCLEOTIDE SEQUENCE [LARGE SCALE GENOMIC DNA]</scope>
    <source>
        <strain evidence="1 2">KUDC3025</strain>
    </source>
</reference>
<dbReference type="CDD" id="cd22368">
    <property type="entry name" value="YaeQ-like"/>
    <property type="match status" value="1"/>
</dbReference>
<dbReference type="EMBL" id="CP041764">
    <property type="protein sequence ID" value="QHA88311.1"/>
    <property type="molecule type" value="Genomic_DNA"/>
</dbReference>
<keyword evidence="2" id="KW-1185">Reference proteome</keyword>
<dbReference type="RefSeq" id="WP_160030206.1">
    <property type="nucleotide sequence ID" value="NZ_CP041764.1"/>
</dbReference>
<gene>
    <name evidence="1" type="ORF">FO014_15820</name>
</gene>
<dbReference type="InterPro" id="IPR038590">
    <property type="entry name" value="YaeQ_sf"/>
</dbReference>
<organism evidence="1 2">
    <name type="scientific">Serratia rhizosphaerae</name>
    <dbReference type="NCBI Taxonomy" id="2597702"/>
    <lineage>
        <taxon>Bacteria</taxon>
        <taxon>Pseudomonadati</taxon>
        <taxon>Pseudomonadota</taxon>
        <taxon>Gammaproteobacteria</taxon>
        <taxon>Enterobacterales</taxon>
        <taxon>Yersiniaceae</taxon>
        <taxon>Serratia</taxon>
    </lineage>
</organism>
<accession>A0ABX6GPV1</accession>
<dbReference type="SMART" id="SM01322">
    <property type="entry name" value="YaeQ"/>
    <property type="match status" value="1"/>
</dbReference>
<dbReference type="PANTHER" id="PTHR38784">
    <property type="entry name" value="SUCROSE PHOSPHORYLASE"/>
    <property type="match status" value="1"/>
</dbReference>
<protein>
    <submittedName>
        <fullName evidence="1">YaeQ family protein</fullName>
    </submittedName>
</protein>
<dbReference type="InterPro" id="IPR009822">
    <property type="entry name" value="YaeQ"/>
</dbReference>
<dbReference type="PANTHER" id="PTHR38784:SF1">
    <property type="entry name" value="SUCROSE PHOSPHORYLASE"/>
    <property type="match status" value="1"/>
</dbReference>
<evidence type="ECO:0000313" key="1">
    <source>
        <dbReference type="EMBL" id="QHA88311.1"/>
    </source>
</evidence>
<name>A0ABX6GPV1_9GAMM</name>
<evidence type="ECO:0000313" key="2">
    <source>
        <dbReference type="Proteomes" id="UP000430368"/>
    </source>
</evidence>